<dbReference type="EMBL" id="CP028137">
    <property type="protein sequence ID" value="AZZ51482.1"/>
    <property type="molecule type" value="Genomic_DNA"/>
</dbReference>
<reference evidence="2 3" key="1">
    <citation type="submission" date="2018-03" db="EMBL/GenBank/DDBJ databases">
        <title>Bacteriophage NCPPB3778 and a type I-E CRISPR drive the evolution of the US Biological Select Agent, Rathayibacter toxicus.</title>
        <authorList>
            <person name="Davis E.W.II."/>
            <person name="Tabima J.F."/>
            <person name="Weisberg A.J."/>
            <person name="Dantas Lopes L."/>
            <person name="Wiseman M.S."/>
            <person name="Wiseman M.S."/>
            <person name="Pupko T."/>
            <person name="Belcher M.S."/>
            <person name="Sechler A.J."/>
            <person name="Tancos M.A."/>
            <person name="Schroeder B.K."/>
            <person name="Murray T.D."/>
            <person name="Luster D.G."/>
            <person name="Schneider W.L."/>
            <person name="Rogers E."/>
            <person name="Andreote F.D."/>
            <person name="Grunwald N.J."/>
            <person name="Putnam M.L."/>
            <person name="Chang J.H."/>
        </authorList>
    </citation>
    <scope>NUCLEOTIDE SEQUENCE [LARGE SCALE GENOMIC DNA]</scope>
    <source>
        <strain evidence="2 3">DSM 15932</strain>
    </source>
</reference>
<organism evidence="2 3">
    <name type="scientific">Rathayibacter festucae DSM 15932</name>
    <dbReference type="NCBI Taxonomy" id="1328866"/>
    <lineage>
        <taxon>Bacteria</taxon>
        <taxon>Bacillati</taxon>
        <taxon>Actinomycetota</taxon>
        <taxon>Actinomycetes</taxon>
        <taxon>Micrococcales</taxon>
        <taxon>Microbacteriaceae</taxon>
        <taxon>Rathayibacter</taxon>
    </lineage>
</organism>
<gene>
    <name evidence="2" type="ORF">C1I64_05105</name>
</gene>
<evidence type="ECO:0000256" key="1">
    <source>
        <dbReference type="SAM" id="MobiDB-lite"/>
    </source>
</evidence>
<accession>A0A3Q9UR97</accession>
<dbReference type="InterPro" id="IPR006311">
    <property type="entry name" value="TAT_signal"/>
</dbReference>
<proteinExistence type="predicted"/>
<dbReference type="AlphaFoldDB" id="A0A3Q9UR97"/>
<evidence type="ECO:0000313" key="2">
    <source>
        <dbReference type="EMBL" id="AZZ51482.1"/>
    </source>
</evidence>
<feature type="compositionally biased region" description="Basic and acidic residues" evidence="1">
    <location>
        <begin position="376"/>
        <end position="389"/>
    </location>
</feature>
<dbReference type="Proteomes" id="UP000285317">
    <property type="component" value="Chromosome"/>
</dbReference>
<dbReference type="PROSITE" id="PS51318">
    <property type="entry name" value="TAT"/>
    <property type="match status" value="1"/>
</dbReference>
<sequence>MPDRPGEERRAFLRRSFAEAASTALDAAVRAAPLNARERAAAAALARIDHLVVVSFAGRPRRQVFGALDGESGTDFAGGTDEVLTAPGPGTPGDRFAPAMLPVHTLLAHSFARADHWRADGRDPLRLLLDSARHAGTRWSLVVDDRQGVSTTLLADPEWPHHDPAAVAAAEGALLPLSRLAEAAAAGTLPPVVLVEPRSLVDPADFAAAADPGRSRSADARTAERLLHETVDAARAAESAGRRVLLLVTARGRSGRPGDVPALLIASSARPGDRLTARLGPATPALLHRARFAADRRALADDGVLAVAEALSGPARPLSRYPRTAPAFAPEDPERSVGPALAAALAAAGVTAEPDDVDQALMMLRAAAPGASLHSPEARIRGTREGRDA</sequence>
<evidence type="ECO:0000313" key="3">
    <source>
        <dbReference type="Proteomes" id="UP000285317"/>
    </source>
</evidence>
<dbReference type="RefSeq" id="WP_127886429.1">
    <property type="nucleotide sequence ID" value="NZ_CP028137.1"/>
</dbReference>
<feature type="region of interest" description="Disordered" evidence="1">
    <location>
        <begin position="368"/>
        <end position="389"/>
    </location>
</feature>
<dbReference type="KEGG" id="rfs:C1I64_05105"/>
<protein>
    <submittedName>
        <fullName evidence="2">Uncharacterized protein</fullName>
    </submittedName>
</protein>
<name>A0A3Q9UR97_9MICO</name>